<evidence type="ECO:0000256" key="7">
    <source>
        <dbReference type="ARBA" id="ARBA00022989"/>
    </source>
</evidence>
<evidence type="ECO:0000313" key="12">
    <source>
        <dbReference type="Proteomes" id="UP001434737"/>
    </source>
</evidence>
<comment type="subunit">
    <text evidence="2">Forms a complex with MdtJ.</text>
</comment>
<evidence type="ECO:0000256" key="1">
    <source>
        <dbReference type="ARBA" id="ARBA00004429"/>
    </source>
</evidence>
<gene>
    <name evidence="11" type="ORF">V3I05_08280</name>
</gene>
<keyword evidence="4" id="KW-1003">Cell membrane</keyword>
<organism evidence="11 12">
    <name type="scientific">Helicobacter mastomyrinus</name>
    <dbReference type="NCBI Taxonomy" id="287948"/>
    <lineage>
        <taxon>Bacteria</taxon>
        <taxon>Pseudomonadati</taxon>
        <taxon>Campylobacterota</taxon>
        <taxon>Epsilonproteobacteria</taxon>
        <taxon>Campylobacterales</taxon>
        <taxon>Helicobacteraceae</taxon>
        <taxon>Helicobacter</taxon>
    </lineage>
</organism>
<evidence type="ECO:0000256" key="8">
    <source>
        <dbReference type="ARBA" id="ARBA00023136"/>
    </source>
</evidence>
<dbReference type="PANTHER" id="PTHR30561:SF6">
    <property type="entry name" value="SPERMIDINE EXPORT PROTEIN MDTI"/>
    <property type="match status" value="1"/>
</dbReference>
<protein>
    <recommendedName>
        <fullName evidence="3">Spermidine export protein MdtI</fullName>
    </recommendedName>
</protein>
<feature type="transmembrane region" description="Helical" evidence="10">
    <location>
        <begin position="66"/>
        <end position="87"/>
    </location>
</feature>
<dbReference type="InterPro" id="IPR045324">
    <property type="entry name" value="Small_multidrug_res"/>
</dbReference>
<accession>A0ABZ3F6H2</accession>
<dbReference type="RefSeq" id="WP_295698459.1">
    <property type="nucleotide sequence ID" value="NZ_CP145316.1"/>
</dbReference>
<comment type="similarity">
    <text evidence="9">Belongs to the drug/metabolite transporter (DMT) superfamily. Small multidrug resistance (SMR) (TC 2.A.7.1) family.</text>
</comment>
<dbReference type="Proteomes" id="UP001434737">
    <property type="component" value="Chromosome"/>
</dbReference>
<keyword evidence="7 10" id="KW-1133">Transmembrane helix</keyword>
<evidence type="ECO:0000256" key="5">
    <source>
        <dbReference type="ARBA" id="ARBA00022519"/>
    </source>
</evidence>
<dbReference type="PANTHER" id="PTHR30561">
    <property type="entry name" value="SMR FAMILY PROTON-DEPENDENT DRUG EFFLUX TRANSPORTER SUGE"/>
    <property type="match status" value="1"/>
</dbReference>
<comment type="subcellular location">
    <subcellularLocation>
        <location evidence="1">Cell inner membrane</location>
        <topology evidence="1">Multi-pass membrane protein</topology>
    </subcellularLocation>
    <subcellularLocation>
        <location evidence="9">Cell membrane</location>
        <topology evidence="9">Multi-pass membrane protein</topology>
    </subcellularLocation>
</comment>
<evidence type="ECO:0000256" key="2">
    <source>
        <dbReference type="ARBA" id="ARBA00011359"/>
    </source>
</evidence>
<keyword evidence="12" id="KW-1185">Reference proteome</keyword>
<feature type="transmembrane region" description="Helical" evidence="10">
    <location>
        <begin position="93"/>
        <end position="111"/>
    </location>
</feature>
<keyword evidence="6 9" id="KW-0812">Transmembrane</keyword>
<evidence type="ECO:0000256" key="3">
    <source>
        <dbReference type="ARBA" id="ARBA00021114"/>
    </source>
</evidence>
<sequence length="113" mass="12102">MSDLLNRKLLALLCVLIAALLDIGANLLLKKSQGFTHKGYTTMCILMVWAAFSVLAISIEVLPLSVAYATWGAIGIIGTTLGGYILFKERLSTLGYIGIVMVVCGVVLLHCES</sequence>
<evidence type="ECO:0000256" key="6">
    <source>
        <dbReference type="ARBA" id="ARBA00022692"/>
    </source>
</evidence>
<keyword evidence="5" id="KW-0997">Cell inner membrane</keyword>
<dbReference type="InterPro" id="IPR037185">
    <property type="entry name" value="EmrE-like"/>
</dbReference>
<proteinExistence type="inferred from homology"/>
<dbReference type="InterPro" id="IPR000390">
    <property type="entry name" value="Small_drug/metabolite_transptr"/>
</dbReference>
<feature type="transmembrane region" description="Helical" evidence="10">
    <location>
        <begin position="40"/>
        <end position="59"/>
    </location>
</feature>
<evidence type="ECO:0000256" key="9">
    <source>
        <dbReference type="RuleBase" id="RU003942"/>
    </source>
</evidence>
<dbReference type="Gene3D" id="1.10.3730.20">
    <property type="match status" value="1"/>
</dbReference>
<keyword evidence="8 10" id="KW-0472">Membrane</keyword>
<name>A0ABZ3F6H2_9HELI</name>
<reference evidence="11 12" key="1">
    <citation type="submission" date="2024-02" db="EMBL/GenBank/DDBJ databases">
        <title>Genome and pathogenicity analysis of Helicobacter mastomyrinus isolated from mice.</title>
        <authorList>
            <person name="Zhu L."/>
        </authorList>
    </citation>
    <scope>NUCLEOTIDE SEQUENCE [LARGE SCALE GENOMIC DNA]</scope>
    <source>
        <strain evidence="11 12">Hm-17</strain>
    </source>
</reference>
<evidence type="ECO:0000256" key="4">
    <source>
        <dbReference type="ARBA" id="ARBA00022475"/>
    </source>
</evidence>
<dbReference type="SUPFAM" id="SSF103481">
    <property type="entry name" value="Multidrug resistance efflux transporter EmrE"/>
    <property type="match status" value="1"/>
</dbReference>
<dbReference type="EMBL" id="CP145316">
    <property type="protein sequence ID" value="XAM17676.1"/>
    <property type="molecule type" value="Genomic_DNA"/>
</dbReference>
<evidence type="ECO:0000313" key="11">
    <source>
        <dbReference type="EMBL" id="XAM17676.1"/>
    </source>
</evidence>
<evidence type="ECO:0000256" key="10">
    <source>
        <dbReference type="SAM" id="Phobius"/>
    </source>
</evidence>
<dbReference type="Pfam" id="PF00893">
    <property type="entry name" value="Multi_Drug_Res"/>
    <property type="match status" value="1"/>
</dbReference>